<dbReference type="EMBL" id="CAUYUJ010004335">
    <property type="protein sequence ID" value="CAK0809175.1"/>
    <property type="molecule type" value="Genomic_DNA"/>
</dbReference>
<feature type="domain" description="C-type lectin" evidence="3">
    <location>
        <begin position="1052"/>
        <end position="1163"/>
    </location>
</feature>
<evidence type="ECO:0000256" key="1">
    <source>
        <dbReference type="SAM" id="MobiDB-lite"/>
    </source>
</evidence>
<evidence type="ECO:0000313" key="5">
    <source>
        <dbReference type="Proteomes" id="UP001189429"/>
    </source>
</evidence>
<keyword evidence="2" id="KW-1133">Transmembrane helix</keyword>
<gene>
    <name evidence="4" type="ORF">PCOR1329_LOCUS14493</name>
</gene>
<organism evidence="4 5">
    <name type="scientific">Prorocentrum cordatum</name>
    <dbReference type="NCBI Taxonomy" id="2364126"/>
    <lineage>
        <taxon>Eukaryota</taxon>
        <taxon>Sar</taxon>
        <taxon>Alveolata</taxon>
        <taxon>Dinophyceae</taxon>
        <taxon>Prorocentrales</taxon>
        <taxon>Prorocentraceae</taxon>
        <taxon>Prorocentrum</taxon>
    </lineage>
</organism>
<name>A0ABN9QVR1_9DINO</name>
<reference evidence="4" key="1">
    <citation type="submission" date="2023-10" db="EMBL/GenBank/DDBJ databases">
        <authorList>
            <person name="Chen Y."/>
            <person name="Shah S."/>
            <person name="Dougan E. K."/>
            <person name="Thang M."/>
            <person name="Chan C."/>
        </authorList>
    </citation>
    <scope>NUCLEOTIDE SEQUENCE [LARGE SCALE GENOMIC DNA]</scope>
</reference>
<comment type="caution">
    <text evidence="4">The sequence shown here is derived from an EMBL/GenBank/DDBJ whole genome shotgun (WGS) entry which is preliminary data.</text>
</comment>
<keyword evidence="2" id="KW-0472">Membrane</keyword>
<evidence type="ECO:0000256" key="2">
    <source>
        <dbReference type="SAM" id="Phobius"/>
    </source>
</evidence>
<dbReference type="InterPro" id="IPR016187">
    <property type="entry name" value="CTDL_fold"/>
</dbReference>
<evidence type="ECO:0000259" key="3">
    <source>
        <dbReference type="PROSITE" id="PS50041"/>
    </source>
</evidence>
<dbReference type="InterPro" id="IPR001304">
    <property type="entry name" value="C-type_lectin-like"/>
</dbReference>
<keyword evidence="2" id="KW-0812">Transmembrane</keyword>
<feature type="transmembrane region" description="Helical" evidence="2">
    <location>
        <begin position="77"/>
        <end position="105"/>
    </location>
</feature>
<sequence>MCNAIDSTAQGRFRLKVSPKSSRLRSSQLASSWGSNLRVSPCALAISTTANACLSHVDAWGAPVPLGDAAVAIAARFLLGILAVLAVQATVCTCLVSVRVVLWGFAKSEVRPNHKEDIDTLNVADFKQAGHRGGLPPGFGVARGQPMHRFTERPKGAALQSWIDEAGVMAEAARAERRLAVAGDEPEPAAGRLVLCGRRGDVYSLLDSLATPSEVFIGIGKHGLRDQGRRGILAGMLRLSLGETSSQALKGFGWDALAPALAADEGGPDASAAGRRFCNLRSLADSADMCELVGWMLPGPRTTPHVVSGAAKQSGGPVQRHSIWKQENKLNEDEHSAVAQEMLPEILELAGTYDQVGVSNLASMEALASHMQFIEHKIKKKKKDTVGDFDSQDCYLSHTRRTGGANASPELLKWASESAARVSAILKEDRKAAEVSQPDSAGCVSSLVALPEPDCQEVVNSERPLLLRADEGRPGGAEVHWDKTSKSNRNERVLFALDLPFGGMVELRIRRARCEVEDGAQLGFSIQDVADCFHQFKAPEHMAPRSGAPRSGPARWTQQAHREFPRRGGLGGIESELADRQAAKATTEAGLKLHEVEESKSAVEALGLELDGTRLRARPARAKRWRIAPGTQATLRRRRVAGRGVEKMIDQITQPLLSGIAALINAVGNVFAVKRKITHALLLNRPATRVFRVACDFARQELANALHLLPLLSAQFDAPRSERAACSGAALRGYAAQEADVEPGAAGEAGRRSEWRRFRVESAGRPRETALAELPRGGPEAAAAAEACAGPFGQSGGGAGALDRTAASFIDKVATGGLTTLDIERITLKTRQDYERRLPRFDDFCWTHGLETGNDAELEEAVVEHMDLAAGGQSFSDEGAGAVGGSGRYRHGAARKGPRAMRRLASLGRGAQVPLAVADQLLEGALKGGRAGRFVRVLQGAGLGRDRLGKLMRGTCRGKRHPGGCEQLRRRSQGKALHKTMHVGGVASASTTWLKCELRADRPQDAAGPPRPPGENASRPVAASAVEFPAPPEIPPWRCCAYSYAGATRCQEARQLCGPGQRLAMPKTPREKALLQSAVSQAVEAGLLSTRWPSNTIWLGGHWREGDAAQWEWDDGAVIDTSKWTPEQLSAKGNQGHEPCLAQDLFGVAQDSEPDYTFGVMCEEASDEVVAVQVCATDAPSWVWAGVVAAALCAVAISMRVSGVPWARAAARGRAGGRPAGFGGAGGGRVPAPPPALQARCQRQCSGRRWCCCCLAFWCHCGSFPQAALVLPGPGLAHIPSALVGEPPSWRASVSRSVWARRS</sequence>
<dbReference type="PROSITE" id="PS50041">
    <property type="entry name" value="C_TYPE_LECTIN_2"/>
    <property type="match status" value="1"/>
</dbReference>
<accession>A0ABN9QVR1</accession>
<feature type="region of interest" description="Disordered" evidence="1">
    <location>
        <begin position="1002"/>
        <end position="1022"/>
    </location>
</feature>
<keyword evidence="5" id="KW-1185">Reference proteome</keyword>
<proteinExistence type="predicted"/>
<evidence type="ECO:0000313" key="4">
    <source>
        <dbReference type="EMBL" id="CAK0809175.1"/>
    </source>
</evidence>
<dbReference type="InterPro" id="IPR016186">
    <property type="entry name" value="C-type_lectin-like/link_sf"/>
</dbReference>
<dbReference type="SUPFAM" id="SSF56436">
    <property type="entry name" value="C-type lectin-like"/>
    <property type="match status" value="1"/>
</dbReference>
<dbReference type="Gene3D" id="3.10.100.10">
    <property type="entry name" value="Mannose-Binding Protein A, subunit A"/>
    <property type="match status" value="1"/>
</dbReference>
<dbReference type="Proteomes" id="UP001189429">
    <property type="component" value="Unassembled WGS sequence"/>
</dbReference>
<feature type="transmembrane region" description="Helical" evidence="2">
    <location>
        <begin position="1182"/>
        <end position="1202"/>
    </location>
</feature>
<protein>
    <recommendedName>
        <fullName evidence="3">C-type lectin domain-containing protein</fullName>
    </recommendedName>
</protein>